<keyword evidence="4 8" id="KW-0479">Metal-binding</keyword>
<accession>A0A9P4GGA6</accession>
<protein>
    <submittedName>
        <fullName evidence="10">Cytochrome P450</fullName>
    </submittedName>
</protein>
<dbReference type="InterPro" id="IPR036396">
    <property type="entry name" value="Cyt_P450_sf"/>
</dbReference>
<dbReference type="GeneID" id="63855053"/>
<feature type="transmembrane region" description="Helical" evidence="9">
    <location>
        <begin position="56"/>
        <end position="78"/>
    </location>
</feature>
<keyword evidence="5" id="KW-0560">Oxidoreductase</keyword>
<keyword evidence="9" id="KW-0472">Membrane</keyword>
<proteinExistence type="inferred from homology"/>
<keyword evidence="3 8" id="KW-0349">Heme</keyword>
<reference evidence="10" key="1">
    <citation type="submission" date="2020-01" db="EMBL/GenBank/DDBJ databases">
        <authorList>
            <consortium name="DOE Joint Genome Institute"/>
            <person name="Haridas S."/>
            <person name="Albert R."/>
            <person name="Binder M."/>
            <person name="Bloem J."/>
            <person name="Labutti K."/>
            <person name="Salamov A."/>
            <person name="Andreopoulos B."/>
            <person name="Baker S.E."/>
            <person name="Barry K."/>
            <person name="Bills G."/>
            <person name="Bluhm B.H."/>
            <person name="Cannon C."/>
            <person name="Castanera R."/>
            <person name="Culley D.E."/>
            <person name="Daum C."/>
            <person name="Ezra D."/>
            <person name="Gonzalez J.B."/>
            <person name="Henrissat B."/>
            <person name="Kuo A."/>
            <person name="Liang C."/>
            <person name="Lipzen A."/>
            <person name="Lutzoni F."/>
            <person name="Magnuson J."/>
            <person name="Mondo S."/>
            <person name="Nolan M."/>
            <person name="Ohm R."/>
            <person name="Pangilinan J."/>
            <person name="Park H.-J."/>
            <person name="Ramirez L."/>
            <person name="Alfaro M."/>
            <person name="Sun H."/>
            <person name="Tritt A."/>
            <person name="Yoshinaga Y."/>
            <person name="Zwiers L.-H."/>
            <person name="Turgeon B.G."/>
            <person name="Goodwin S.B."/>
            <person name="Spatafora J.W."/>
            <person name="Crous P.W."/>
            <person name="Grigoriev I.V."/>
        </authorList>
    </citation>
    <scope>NUCLEOTIDE SEQUENCE</scope>
    <source>
        <strain evidence="10">CBS 394.84</strain>
    </source>
</reference>
<evidence type="ECO:0000256" key="1">
    <source>
        <dbReference type="ARBA" id="ARBA00001971"/>
    </source>
</evidence>
<dbReference type="EMBL" id="ML976616">
    <property type="protein sequence ID" value="KAF1845087.1"/>
    <property type="molecule type" value="Genomic_DNA"/>
</dbReference>
<evidence type="ECO:0000256" key="3">
    <source>
        <dbReference type="ARBA" id="ARBA00022617"/>
    </source>
</evidence>
<dbReference type="GO" id="GO:0020037">
    <property type="term" value="F:heme binding"/>
    <property type="evidence" value="ECO:0007669"/>
    <property type="project" value="InterPro"/>
</dbReference>
<comment type="caution">
    <text evidence="10">The sequence shown here is derived from an EMBL/GenBank/DDBJ whole genome shotgun (WGS) entry which is preliminary data.</text>
</comment>
<evidence type="ECO:0000256" key="6">
    <source>
        <dbReference type="ARBA" id="ARBA00023004"/>
    </source>
</evidence>
<keyword evidence="7" id="KW-0503">Monooxygenase</keyword>
<evidence type="ECO:0000256" key="2">
    <source>
        <dbReference type="ARBA" id="ARBA00010617"/>
    </source>
</evidence>
<dbReference type="GO" id="GO:0004497">
    <property type="term" value="F:monooxygenase activity"/>
    <property type="evidence" value="ECO:0007669"/>
    <property type="project" value="UniProtKB-KW"/>
</dbReference>
<feature type="binding site" description="axial binding residue" evidence="8">
    <location>
        <position position="496"/>
    </location>
    <ligand>
        <name>heme</name>
        <dbReference type="ChEBI" id="CHEBI:30413"/>
    </ligand>
    <ligandPart>
        <name>Fe</name>
        <dbReference type="ChEBI" id="CHEBI:18248"/>
    </ligandPart>
</feature>
<dbReference type="Gene3D" id="1.10.630.10">
    <property type="entry name" value="Cytochrome P450"/>
    <property type="match status" value="1"/>
</dbReference>
<dbReference type="PANTHER" id="PTHR24305:SF237">
    <property type="entry name" value="CYTOCHROME P450 MONOOXYGENASE ATNE-RELATED"/>
    <property type="match status" value="1"/>
</dbReference>
<dbReference type="RefSeq" id="XP_040787650.1">
    <property type="nucleotide sequence ID" value="XM_040937803.1"/>
</dbReference>
<comment type="cofactor">
    <cofactor evidence="1 8">
        <name>heme</name>
        <dbReference type="ChEBI" id="CHEBI:30413"/>
    </cofactor>
</comment>
<keyword evidence="6 8" id="KW-0408">Iron</keyword>
<dbReference type="InterPro" id="IPR050121">
    <property type="entry name" value="Cytochrome_P450_monoxygenase"/>
</dbReference>
<comment type="similarity">
    <text evidence="2">Belongs to the cytochrome P450 family.</text>
</comment>
<organism evidence="10 11">
    <name type="scientific">Cucurbitaria berberidis CBS 394.84</name>
    <dbReference type="NCBI Taxonomy" id="1168544"/>
    <lineage>
        <taxon>Eukaryota</taxon>
        <taxon>Fungi</taxon>
        <taxon>Dikarya</taxon>
        <taxon>Ascomycota</taxon>
        <taxon>Pezizomycotina</taxon>
        <taxon>Dothideomycetes</taxon>
        <taxon>Pleosporomycetidae</taxon>
        <taxon>Pleosporales</taxon>
        <taxon>Pleosporineae</taxon>
        <taxon>Cucurbitariaceae</taxon>
        <taxon>Cucurbitaria</taxon>
    </lineage>
</organism>
<dbReference type="PRINTS" id="PR00385">
    <property type="entry name" value="P450"/>
</dbReference>
<name>A0A9P4GGA6_9PLEO</name>
<evidence type="ECO:0000313" key="11">
    <source>
        <dbReference type="Proteomes" id="UP000800039"/>
    </source>
</evidence>
<keyword evidence="9" id="KW-0812">Transmembrane</keyword>
<evidence type="ECO:0000256" key="9">
    <source>
        <dbReference type="SAM" id="Phobius"/>
    </source>
</evidence>
<evidence type="ECO:0000313" key="10">
    <source>
        <dbReference type="EMBL" id="KAF1845087.1"/>
    </source>
</evidence>
<dbReference type="PRINTS" id="PR00463">
    <property type="entry name" value="EP450I"/>
</dbReference>
<dbReference type="OrthoDB" id="1470350at2759"/>
<dbReference type="Pfam" id="PF00067">
    <property type="entry name" value="p450"/>
    <property type="match status" value="1"/>
</dbReference>
<dbReference type="SUPFAM" id="SSF48264">
    <property type="entry name" value="Cytochrome P450"/>
    <property type="match status" value="1"/>
</dbReference>
<dbReference type="CDD" id="cd11061">
    <property type="entry name" value="CYP67-like"/>
    <property type="match status" value="1"/>
</dbReference>
<keyword evidence="11" id="KW-1185">Reference proteome</keyword>
<dbReference type="GO" id="GO:0016705">
    <property type="term" value="F:oxidoreductase activity, acting on paired donors, with incorporation or reduction of molecular oxygen"/>
    <property type="evidence" value="ECO:0007669"/>
    <property type="project" value="InterPro"/>
</dbReference>
<keyword evidence="9" id="KW-1133">Transmembrane helix</keyword>
<dbReference type="Proteomes" id="UP000800039">
    <property type="component" value="Unassembled WGS sequence"/>
</dbReference>
<evidence type="ECO:0000256" key="4">
    <source>
        <dbReference type="ARBA" id="ARBA00022723"/>
    </source>
</evidence>
<dbReference type="PANTHER" id="PTHR24305">
    <property type="entry name" value="CYTOCHROME P450"/>
    <property type="match status" value="1"/>
</dbReference>
<evidence type="ECO:0000256" key="5">
    <source>
        <dbReference type="ARBA" id="ARBA00023002"/>
    </source>
</evidence>
<gene>
    <name evidence="10" type="ORF">K460DRAFT_416405</name>
</gene>
<evidence type="ECO:0000256" key="8">
    <source>
        <dbReference type="PIRSR" id="PIRSR602401-1"/>
    </source>
</evidence>
<dbReference type="InterPro" id="IPR002401">
    <property type="entry name" value="Cyt_P450_E_grp-I"/>
</dbReference>
<dbReference type="InterPro" id="IPR001128">
    <property type="entry name" value="Cyt_P450"/>
</dbReference>
<dbReference type="AlphaFoldDB" id="A0A9P4GGA6"/>
<evidence type="ECO:0000256" key="7">
    <source>
        <dbReference type="ARBA" id="ARBA00023033"/>
    </source>
</evidence>
<sequence length="585" mass="66716">MNFENLTVFNVERVKTLGHHIVTTKYEQIANVDFRHVVATGVESFLTMKGLEKVKLLGSCLLGSWLVYLVVGIIYRVYFHPLAKYPGPFLAKITNFYGAYYNGRGELHIQTEKGFKEYGPVIRQGPNKLMFQSETALMTIYQSKHDIQKSKGYTSMVPTPGAWNTFTAVDREYARFRRRILGHGFADHRIREFEPIILHHAKMFVKRLLSSPDPESVGKWSTVWNMTENCRHMAYDIMGEFGFGQTFGLQTSDKNHFIIDAIHVAVARAGVYVQYPQLQKWNLDKVFYINAWKMRTKFFELMGRMVHERVSEGKHAKKDLFSFVIDVKDPETGRSLTETELAAESRFLLIAGADTTSTGMTGIFFYLASNPEVFKKLAHEIRTTFDDPNDIRGGAKLKSCKYLYAVMDESMRMSPPVSSALWREVTSDNFMVDGNHVPKGMDVGCSLYAFHHNEKIFSDSYTFNPDRWMVSESNPAEKVAALRKYFNPFSLGTRVCSGMNFTLTELADSIAAAVWYLDMEAPDTTAEGLGGGYVGAKYGRHRPQEFQLYDHITCGHDGPYLKFRLREGAKKWAAELMDMSATREE</sequence>
<dbReference type="GO" id="GO:0005506">
    <property type="term" value="F:iron ion binding"/>
    <property type="evidence" value="ECO:0007669"/>
    <property type="project" value="InterPro"/>
</dbReference>